<feature type="domain" description="3-oxo-5-alpha-steroid 4-dehydrogenase C-terminal" evidence="8">
    <location>
        <begin position="226"/>
        <end position="311"/>
    </location>
</feature>
<feature type="transmembrane region" description="Helical" evidence="7">
    <location>
        <begin position="27"/>
        <end position="47"/>
    </location>
</feature>
<evidence type="ECO:0000256" key="1">
    <source>
        <dbReference type="ARBA" id="ARBA00004141"/>
    </source>
</evidence>
<evidence type="ECO:0000256" key="7">
    <source>
        <dbReference type="SAM" id="Phobius"/>
    </source>
</evidence>
<protein>
    <recommendedName>
        <fullName evidence="8">3-oxo-5-alpha-steroid 4-dehydrogenase C-terminal domain-containing protein</fullName>
    </recommendedName>
</protein>
<dbReference type="PROSITE" id="PS50244">
    <property type="entry name" value="S5A_REDUCTASE"/>
    <property type="match status" value="1"/>
</dbReference>
<accession>A0ABR4D4K2</accession>
<dbReference type="PANTHER" id="PTHR10556">
    <property type="entry name" value="3-OXO-5-ALPHA-STEROID 4-DEHYDROGENASE"/>
    <property type="match status" value="1"/>
</dbReference>
<comment type="caution">
    <text evidence="9">The sequence shown here is derived from an EMBL/GenBank/DDBJ whole genome shotgun (WGS) entry which is preliminary data.</text>
</comment>
<feature type="region of interest" description="Disordered" evidence="6">
    <location>
        <begin position="209"/>
        <end position="229"/>
    </location>
</feature>
<feature type="compositionally biased region" description="Low complexity" evidence="6">
    <location>
        <begin position="209"/>
        <end position="219"/>
    </location>
</feature>
<dbReference type="PANTHER" id="PTHR10556:SF43">
    <property type="entry name" value="STEROID 5-ALPHA-REDUCTASE DET2"/>
    <property type="match status" value="1"/>
</dbReference>
<evidence type="ECO:0000256" key="5">
    <source>
        <dbReference type="ARBA" id="ARBA00023136"/>
    </source>
</evidence>
<evidence type="ECO:0000256" key="2">
    <source>
        <dbReference type="ARBA" id="ARBA00007742"/>
    </source>
</evidence>
<dbReference type="GeneID" id="98127752"/>
<feature type="transmembrane region" description="Helical" evidence="7">
    <location>
        <begin position="59"/>
        <end position="80"/>
    </location>
</feature>
<dbReference type="RefSeq" id="XP_070864027.1">
    <property type="nucleotide sequence ID" value="XM_071013108.1"/>
</dbReference>
<feature type="transmembrane region" description="Helical" evidence="7">
    <location>
        <begin position="128"/>
        <end position="151"/>
    </location>
</feature>
<comment type="similarity">
    <text evidence="2">Belongs to the steroid 5-alpha reductase family.</text>
</comment>
<dbReference type="EMBL" id="JAZGUE010000006">
    <property type="protein sequence ID" value="KAL2265300.1"/>
    <property type="molecule type" value="Genomic_DNA"/>
</dbReference>
<name>A0ABR4D4K2_9PEZI</name>
<evidence type="ECO:0000313" key="10">
    <source>
        <dbReference type="Proteomes" id="UP001600064"/>
    </source>
</evidence>
<gene>
    <name evidence="9" type="ORF">VTJ83DRAFT_6400</name>
</gene>
<proteinExistence type="inferred from homology"/>
<evidence type="ECO:0000256" key="4">
    <source>
        <dbReference type="ARBA" id="ARBA00022989"/>
    </source>
</evidence>
<comment type="subcellular location">
    <subcellularLocation>
        <location evidence="1">Membrane</location>
        <topology evidence="1">Multi-pass membrane protein</topology>
    </subcellularLocation>
</comment>
<keyword evidence="5 7" id="KW-0472">Membrane</keyword>
<keyword evidence="10" id="KW-1185">Reference proteome</keyword>
<evidence type="ECO:0000256" key="3">
    <source>
        <dbReference type="ARBA" id="ARBA00022692"/>
    </source>
</evidence>
<dbReference type="Pfam" id="PF02544">
    <property type="entry name" value="Steroid_dh"/>
    <property type="match status" value="1"/>
</dbReference>
<dbReference type="Proteomes" id="UP001600064">
    <property type="component" value="Unassembled WGS sequence"/>
</dbReference>
<keyword evidence="4 7" id="KW-1133">Transmembrane helix</keyword>
<feature type="transmembrane region" description="Helical" evidence="7">
    <location>
        <begin position="171"/>
        <end position="190"/>
    </location>
</feature>
<sequence length="312" mass="34963">MGSITTTDGLVPNWFPPNRENYDRIVFLWKLYPLVASLQWLVSWYGMGKTSVPSSRLNIPGRIAWFTMEIPGVLTLLYNMRALAAQVPAGEDGLPYQNKVLAALFVLHYAYRAVLYPLLQPSMSPIHALVWALAAAFQVANGVALGGWLGAYGPTTQADWRARQHGPWSPGQFALGLAVFYVGLAGNYYHDEELREIRRRAGRRAAAAAAKDGASREAAPGQAPKRNPVDKHYELPNAGLFRVVLYPHYLLEWVEWFGFWMAAGWGCVPARCFVLNEVFSMLPRAVRGRKWYAERFGEDKIRGRWAVIPGVV</sequence>
<dbReference type="InterPro" id="IPR001104">
    <property type="entry name" value="3-oxo-5_a-steroid_4-DH_C"/>
</dbReference>
<reference evidence="9 10" key="1">
    <citation type="journal article" date="2024" name="Commun. Biol.">
        <title>Comparative genomic analysis of thermophilic fungi reveals convergent evolutionary adaptations and gene losses.</title>
        <authorList>
            <person name="Steindorff A.S."/>
            <person name="Aguilar-Pontes M.V."/>
            <person name="Robinson A.J."/>
            <person name="Andreopoulos B."/>
            <person name="LaButti K."/>
            <person name="Kuo A."/>
            <person name="Mondo S."/>
            <person name="Riley R."/>
            <person name="Otillar R."/>
            <person name="Haridas S."/>
            <person name="Lipzen A."/>
            <person name="Grimwood J."/>
            <person name="Schmutz J."/>
            <person name="Clum A."/>
            <person name="Reid I.D."/>
            <person name="Moisan M.C."/>
            <person name="Butler G."/>
            <person name="Nguyen T.T.M."/>
            <person name="Dewar K."/>
            <person name="Conant G."/>
            <person name="Drula E."/>
            <person name="Henrissat B."/>
            <person name="Hansel C."/>
            <person name="Singer S."/>
            <person name="Hutchinson M.I."/>
            <person name="de Vries R.P."/>
            <person name="Natvig D.O."/>
            <person name="Powell A.J."/>
            <person name="Tsang A."/>
            <person name="Grigoriev I.V."/>
        </authorList>
    </citation>
    <scope>NUCLEOTIDE SEQUENCE [LARGE SCALE GENOMIC DNA]</scope>
    <source>
        <strain evidence="9 10">ATCC 22073</strain>
    </source>
</reference>
<feature type="transmembrane region" description="Helical" evidence="7">
    <location>
        <begin position="100"/>
        <end position="119"/>
    </location>
</feature>
<evidence type="ECO:0000313" key="9">
    <source>
        <dbReference type="EMBL" id="KAL2265300.1"/>
    </source>
</evidence>
<organism evidence="9 10">
    <name type="scientific">Remersonia thermophila</name>
    <dbReference type="NCBI Taxonomy" id="72144"/>
    <lineage>
        <taxon>Eukaryota</taxon>
        <taxon>Fungi</taxon>
        <taxon>Dikarya</taxon>
        <taxon>Ascomycota</taxon>
        <taxon>Pezizomycotina</taxon>
        <taxon>Sordariomycetes</taxon>
        <taxon>Sordariomycetidae</taxon>
        <taxon>Sordariales</taxon>
        <taxon>Sordariales incertae sedis</taxon>
        <taxon>Remersonia</taxon>
    </lineage>
</organism>
<evidence type="ECO:0000259" key="8">
    <source>
        <dbReference type="Pfam" id="PF02544"/>
    </source>
</evidence>
<keyword evidence="3 7" id="KW-0812">Transmembrane</keyword>
<dbReference type="InterPro" id="IPR039357">
    <property type="entry name" value="SRD5A/TECR"/>
</dbReference>
<evidence type="ECO:0000256" key="6">
    <source>
        <dbReference type="SAM" id="MobiDB-lite"/>
    </source>
</evidence>